<keyword evidence="1" id="KW-0812">Transmembrane</keyword>
<sequence length="116" mass="13514">MNTHSIQNERYTQIKHLKDLESHGYTPKNTVTKHELNVVKNTLVDKINDLKNYEIKQVRNEVRMIRNEIRMIRNEVGIIRDEVDKIRDEIGKIKNFILRSVFGTAGIVLSTSGIIL</sequence>
<feature type="non-terminal residue" evidence="2">
    <location>
        <position position="1"/>
    </location>
</feature>
<gene>
    <name evidence="2" type="ORF">FCALED_LOCUS5307</name>
</gene>
<dbReference type="AlphaFoldDB" id="A0A9N9AKI0"/>
<comment type="caution">
    <text evidence="2">The sequence shown here is derived from an EMBL/GenBank/DDBJ whole genome shotgun (WGS) entry which is preliminary data.</text>
</comment>
<dbReference type="EMBL" id="CAJVPQ010001132">
    <property type="protein sequence ID" value="CAG8533874.1"/>
    <property type="molecule type" value="Genomic_DNA"/>
</dbReference>
<accession>A0A9N9AKI0</accession>
<evidence type="ECO:0000256" key="1">
    <source>
        <dbReference type="SAM" id="Phobius"/>
    </source>
</evidence>
<protein>
    <submittedName>
        <fullName evidence="2">7746_t:CDS:1</fullName>
    </submittedName>
</protein>
<dbReference type="Proteomes" id="UP000789570">
    <property type="component" value="Unassembled WGS sequence"/>
</dbReference>
<keyword evidence="3" id="KW-1185">Reference proteome</keyword>
<evidence type="ECO:0000313" key="2">
    <source>
        <dbReference type="EMBL" id="CAG8533874.1"/>
    </source>
</evidence>
<evidence type="ECO:0000313" key="3">
    <source>
        <dbReference type="Proteomes" id="UP000789570"/>
    </source>
</evidence>
<organism evidence="2 3">
    <name type="scientific">Funneliformis caledonium</name>
    <dbReference type="NCBI Taxonomy" id="1117310"/>
    <lineage>
        <taxon>Eukaryota</taxon>
        <taxon>Fungi</taxon>
        <taxon>Fungi incertae sedis</taxon>
        <taxon>Mucoromycota</taxon>
        <taxon>Glomeromycotina</taxon>
        <taxon>Glomeromycetes</taxon>
        <taxon>Glomerales</taxon>
        <taxon>Glomeraceae</taxon>
        <taxon>Funneliformis</taxon>
    </lineage>
</organism>
<keyword evidence="1" id="KW-1133">Transmembrane helix</keyword>
<proteinExistence type="predicted"/>
<name>A0A9N9AKI0_9GLOM</name>
<feature type="transmembrane region" description="Helical" evidence="1">
    <location>
        <begin position="96"/>
        <end position="115"/>
    </location>
</feature>
<reference evidence="2" key="1">
    <citation type="submission" date="2021-06" db="EMBL/GenBank/DDBJ databases">
        <authorList>
            <person name="Kallberg Y."/>
            <person name="Tangrot J."/>
            <person name="Rosling A."/>
        </authorList>
    </citation>
    <scope>NUCLEOTIDE SEQUENCE</scope>
    <source>
        <strain evidence="2">UK204</strain>
    </source>
</reference>
<keyword evidence="1" id="KW-0472">Membrane</keyword>